<keyword evidence="1" id="KW-0812">Transmembrane</keyword>
<name>A0A9W6BLR8_9CHLO</name>
<organism evidence="2 3">
    <name type="scientific">Pleodorina starrii</name>
    <dbReference type="NCBI Taxonomy" id="330485"/>
    <lineage>
        <taxon>Eukaryota</taxon>
        <taxon>Viridiplantae</taxon>
        <taxon>Chlorophyta</taxon>
        <taxon>core chlorophytes</taxon>
        <taxon>Chlorophyceae</taxon>
        <taxon>CS clade</taxon>
        <taxon>Chlamydomonadales</taxon>
        <taxon>Volvocaceae</taxon>
        <taxon>Pleodorina</taxon>
    </lineage>
</organism>
<dbReference type="AlphaFoldDB" id="A0A9W6BLR8"/>
<keyword evidence="1" id="KW-0472">Membrane</keyword>
<dbReference type="OrthoDB" id="537643at2759"/>
<dbReference type="EMBL" id="BRXU01000009">
    <property type="protein sequence ID" value="GLC54248.1"/>
    <property type="molecule type" value="Genomic_DNA"/>
</dbReference>
<protein>
    <submittedName>
        <fullName evidence="2">Uncharacterized protein</fullName>
    </submittedName>
</protein>
<proteinExistence type="predicted"/>
<accession>A0A9W6BLR8</accession>
<keyword evidence="3" id="KW-1185">Reference proteome</keyword>
<comment type="caution">
    <text evidence="2">The sequence shown here is derived from an EMBL/GenBank/DDBJ whole genome shotgun (WGS) entry which is preliminary data.</text>
</comment>
<gene>
    <name evidence="2" type="primary">PLEST001722</name>
    <name evidence="2" type="ORF">PLESTB_000839500</name>
</gene>
<sequence>MAKGSTMAAAVLALLGIAPWAVYVGGLAKMTDVLTGFHWDRALEQIEIMLEWYIVSAQFVNLIIIAVVGFAGGLHRAHSLLNMFLAVNATLLILRATERVQQITSVADGQPLFADTTIKALVALDGNPLPYLRAIAAGQIASATWNFFLAIAVGYGGTDTLPMQSDAPPKGATMA</sequence>
<keyword evidence="1" id="KW-1133">Transmembrane helix</keyword>
<dbReference type="Proteomes" id="UP001165080">
    <property type="component" value="Unassembled WGS sequence"/>
</dbReference>
<evidence type="ECO:0000313" key="3">
    <source>
        <dbReference type="Proteomes" id="UP001165080"/>
    </source>
</evidence>
<evidence type="ECO:0000256" key="1">
    <source>
        <dbReference type="SAM" id="Phobius"/>
    </source>
</evidence>
<evidence type="ECO:0000313" key="2">
    <source>
        <dbReference type="EMBL" id="GLC54248.1"/>
    </source>
</evidence>
<feature type="transmembrane region" description="Helical" evidence="1">
    <location>
        <begin position="52"/>
        <end position="74"/>
    </location>
</feature>
<reference evidence="2 3" key="1">
    <citation type="journal article" date="2023" name="Commun. Biol.">
        <title>Reorganization of the ancestral sex-determining regions during the evolution of trioecy in Pleodorina starrii.</title>
        <authorList>
            <person name="Takahashi K."/>
            <person name="Suzuki S."/>
            <person name="Kawai-Toyooka H."/>
            <person name="Yamamoto K."/>
            <person name="Hamaji T."/>
            <person name="Ootsuki R."/>
            <person name="Yamaguchi H."/>
            <person name="Kawachi M."/>
            <person name="Higashiyama T."/>
            <person name="Nozaki H."/>
        </authorList>
    </citation>
    <scope>NUCLEOTIDE SEQUENCE [LARGE SCALE GENOMIC DNA]</scope>
    <source>
        <strain evidence="2 3">NIES-4479</strain>
    </source>
</reference>